<feature type="transmembrane region" description="Helical" evidence="1">
    <location>
        <begin position="155"/>
        <end position="172"/>
    </location>
</feature>
<keyword evidence="3" id="KW-1185">Reference proteome</keyword>
<evidence type="ECO:0000256" key="1">
    <source>
        <dbReference type="SAM" id="Phobius"/>
    </source>
</evidence>
<gene>
    <name evidence="2" type="ORF">CSSPTR1EN2_LOCUS1195</name>
</gene>
<proteinExistence type="predicted"/>
<reference evidence="2 3" key="1">
    <citation type="submission" date="2024-02" db="EMBL/GenBank/DDBJ databases">
        <authorList>
            <consortium name="ELIXIR-Norway"/>
            <consortium name="Elixir Norway"/>
        </authorList>
    </citation>
    <scope>NUCLEOTIDE SEQUENCE [LARGE SCALE GENOMIC DNA]</scope>
</reference>
<accession>A0ABP0TAI9</accession>
<name>A0ABP0TAI9_9BRYO</name>
<keyword evidence="1" id="KW-0472">Membrane</keyword>
<sequence length="181" mass="20198">MWMPLLVLVQQEVVDLFQSVLTRHKSAVFEHDFRHYANSLNRTSSEVKALPMQLGLQAHDQKDCRKDVSGIGDTEALAVTVESQKLDNKELLSHSPSLKTGQLKKFVYKNYSLHVPRITAARYNTPANGSGQGEEEEEDSDFFHARLFARASSSLLGLISAGVVIVAGMWMSDADLWKPPQ</sequence>
<evidence type="ECO:0000313" key="2">
    <source>
        <dbReference type="EMBL" id="CAK9191047.1"/>
    </source>
</evidence>
<protein>
    <submittedName>
        <fullName evidence="2">Uncharacterized protein</fullName>
    </submittedName>
</protein>
<dbReference type="Proteomes" id="UP001497512">
    <property type="component" value="Chromosome 1"/>
</dbReference>
<keyword evidence="1" id="KW-1133">Transmembrane helix</keyword>
<dbReference type="EMBL" id="OZ019893">
    <property type="protein sequence ID" value="CAK9191047.1"/>
    <property type="molecule type" value="Genomic_DNA"/>
</dbReference>
<evidence type="ECO:0000313" key="3">
    <source>
        <dbReference type="Proteomes" id="UP001497512"/>
    </source>
</evidence>
<keyword evidence="1" id="KW-0812">Transmembrane</keyword>
<organism evidence="2 3">
    <name type="scientific">Sphagnum troendelagicum</name>
    <dbReference type="NCBI Taxonomy" id="128251"/>
    <lineage>
        <taxon>Eukaryota</taxon>
        <taxon>Viridiplantae</taxon>
        <taxon>Streptophyta</taxon>
        <taxon>Embryophyta</taxon>
        <taxon>Bryophyta</taxon>
        <taxon>Sphagnophytina</taxon>
        <taxon>Sphagnopsida</taxon>
        <taxon>Sphagnales</taxon>
        <taxon>Sphagnaceae</taxon>
        <taxon>Sphagnum</taxon>
    </lineage>
</organism>